<organism evidence="11 12">
    <name type="scientific">Porphyromonas catoniae F0037</name>
    <dbReference type="NCBI Taxonomy" id="1127696"/>
    <lineage>
        <taxon>Bacteria</taxon>
        <taxon>Pseudomonadati</taxon>
        <taxon>Bacteroidota</taxon>
        <taxon>Bacteroidia</taxon>
        <taxon>Bacteroidales</taxon>
        <taxon>Porphyromonadaceae</taxon>
        <taxon>Porphyromonas</taxon>
    </lineage>
</organism>
<dbReference type="InterPro" id="IPR012160">
    <property type="entry name" value="LtaS-like"/>
</dbReference>
<evidence type="ECO:0000256" key="4">
    <source>
        <dbReference type="ARBA" id="ARBA00022989"/>
    </source>
</evidence>
<dbReference type="Gene3D" id="3.40.720.10">
    <property type="entry name" value="Alkaline Phosphatase, subunit A"/>
    <property type="match status" value="1"/>
</dbReference>
<comment type="subcellular location">
    <subcellularLocation>
        <location evidence="1">Cell membrane</location>
        <topology evidence="1">Multi-pass membrane protein</topology>
    </subcellularLocation>
</comment>
<dbReference type="PIRSF" id="PIRSF005091">
    <property type="entry name" value="Mmb_sulf_HI1246"/>
    <property type="match status" value="1"/>
</dbReference>
<dbReference type="SUPFAM" id="SSF53649">
    <property type="entry name" value="Alkaline phosphatase-like"/>
    <property type="match status" value="1"/>
</dbReference>
<dbReference type="CDD" id="cd16015">
    <property type="entry name" value="LTA_synthase"/>
    <property type="match status" value="1"/>
</dbReference>
<feature type="binding site" evidence="8">
    <location>
        <position position="288"/>
    </location>
    <ligand>
        <name>Mn(2+)</name>
        <dbReference type="ChEBI" id="CHEBI:29035"/>
    </ligand>
</feature>
<keyword evidence="7" id="KW-0479">Metal-binding</keyword>
<feature type="active site" evidence="6">
    <location>
        <position position="332"/>
    </location>
</feature>
<feature type="binding site" evidence="8">
    <location>
        <position position="501"/>
    </location>
    <ligand>
        <name>Mn(2+)</name>
        <dbReference type="ChEBI" id="CHEBI:29035"/>
    </ligand>
</feature>
<keyword evidence="3 9" id="KW-0812">Transmembrane</keyword>
<feature type="transmembrane region" description="Helical" evidence="9">
    <location>
        <begin position="95"/>
        <end position="113"/>
    </location>
</feature>
<dbReference type="InterPro" id="IPR000917">
    <property type="entry name" value="Sulfatase_N"/>
</dbReference>
<evidence type="ECO:0000256" key="5">
    <source>
        <dbReference type="ARBA" id="ARBA00023136"/>
    </source>
</evidence>
<dbReference type="eggNOG" id="COG1368">
    <property type="taxonomic scope" value="Bacteria"/>
</dbReference>
<dbReference type="InterPro" id="IPR017850">
    <property type="entry name" value="Alkaline_phosphatase_core_sf"/>
</dbReference>
<feature type="transmembrane region" description="Helical" evidence="9">
    <location>
        <begin position="68"/>
        <end position="88"/>
    </location>
</feature>
<evidence type="ECO:0000313" key="12">
    <source>
        <dbReference type="Proteomes" id="UP000010408"/>
    </source>
</evidence>
<dbReference type="GO" id="GO:0046872">
    <property type="term" value="F:metal ion binding"/>
    <property type="evidence" value="ECO:0007669"/>
    <property type="project" value="UniProtKB-KW"/>
</dbReference>
<comment type="caution">
    <text evidence="11">The sequence shown here is derived from an EMBL/GenBank/DDBJ whole genome shotgun (WGS) entry which is preliminary data.</text>
</comment>
<reference evidence="11 12" key="1">
    <citation type="submission" date="2012-05" db="EMBL/GenBank/DDBJ databases">
        <authorList>
            <person name="Weinstock G."/>
            <person name="Sodergren E."/>
            <person name="Lobos E.A."/>
            <person name="Fulton L."/>
            <person name="Fulton R."/>
            <person name="Courtney L."/>
            <person name="Fronick C."/>
            <person name="O'Laughlin M."/>
            <person name="Godfrey J."/>
            <person name="Wilson R.M."/>
            <person name="Miner T."/>
            <person name="Farmer C."/>
            <person name="Delehaunty K."/>
            <person name="Cordes M."/>
            <person name="Minx P."/>
            <person name="Tomlinson C."/>
            <person name="Chen J."/>
            <person name="Wollam A."/>
            <person name="Pepin K.H."/>
            <person name="Bhonagiri V."/>
            <person name="Zhang X."/>
            <person name="Suruliraj S."/>
            <person name="Warren W."/>
            <person name="Mitreva M."/>
            <person name="Mardis E.R."/>
            <person name="Wilson R.K."/>
        </authorList>
    </citation>
    <scope>NUCLEOTIDE SEQUENCE [LARGE SCALE GENOMIC DNA]</scope>
    <source>
        <strain evidence="11 12">F0037</strain>
    </source>
</reference>
<gene>
    <name evidence="11" type="ORF">HMPREF9134_01522</name>
</gene>
<dbReference type="GO" id="GO:0005886">
    <property type="term" value="C:plasma membrane"/>
    <property type="evidence" value="ECO:0007669"/>
    <property type="project" value="UniProtKB-SubCell"/>
</dbReference>
<keyword evidence="2" id="KW-1003">Cell membrane</keyword>
<dbReference type="AlphaFoldDB" id="L1NAF3"/>
<feature type="domain" description="Sulfatase N-terminal" evidence="10">
    <location>
        <begin position="280"/>
        <end position="554"/>
    </location>
</feature>
<evidence type="ECO:0000313" key="11">
    <source>
        <dbReference type="EMBL" id="EKY00192.1"/>
    </source>
</evidence>
<feature type="transmembrane region" description="Helical" evidence="9">
    <location>
        <begin position="148"/>
        <end position="169"/>
    </location>
</feature>
<proteinExistence type="predicted"/>
<dbReference type="STRING" id="1127696.HMPREF9134_01522"/>
<keyword evidence="7" id="KW-0464">Manganese</keyword>
<protein>
    <submittedName>
        <fullName evidence="11">Arylsulfatase</fullName>
    </submittedName>
</protein>
<evidence type="ECO:0000256" key="1">
    <source>
        <dbReference type="ARBA" id="ARBA00004651"/>
    </source>
</evidence>
<evidence type="ECO:0000256" key="2">
    <source>
        <dbReference type="ARBA" id="ARBA00022475"/>
    </source>
</evidence>
<name>L1NAF3_9PORP</name>
<accession>L1NAF3</accession>
<feature type="binding site" evidence="8">
    <location>
        <position position="502"/>
    </location>
    <ligand>
        <name>Mn(2+)</name>
        <dbReference type="ChEBI" id="CHEBI:29035"/>
    </ligand>
</feature>
<dbReference type="Pfam" id="PF00884">
    <property type="entry name" value="Sulfatase"/>
    <property type="match status" value="1"/>
</dbReference>
<evidence type="ECO:0000256" key="9">
    <source>
        <dbReference type="SAM" id="Phobius"/>
    </source>
</evidence>
<dbReference type="Proteomes" id="UP000010408">
    <property type="component" value="Unassembled WGS sequence"/>
</dbReference>
<dbReference type="InterPro" id="IPR050448">
    <property type="entry name" value="OpgB/LTA_synthase_biosynth"/>
</dbReference>
<dbReference type="PANTHER" id="PTHR47371:SF3">
    <property type="entry name" value="PHOSPHOGLYCEROL TRANSFERASE I"/>
    <property type="match status" value="1"/>
</dbReference>
<evidence type="ECO:0000256" key="8">
    <source>
        <dbReference type="PIRSR" id="PIRSR005091-3"/>
    </source>
</evidence>
<evidence type="ECO:0000256" key="6">
    <source>
        <dbReference type="PIRSR" id="PIRSR005091-1"/>
    </source>
</evidence>
<feature type="binding site" evidence="7">
    <location>
        <position position="447"/>
    </location>
    <ligand>
        <name>substrate</name>
    </ligand>
</feature>
<keyword evidence="4 9" id="KW-1133">Transmembrane helix</keyword>
<dbReference type="EMBL" id="AMEQ01000040">
    <property type="protein sequence ID" value="EKY00192.1"/>
    <property type="molecule type" value="Genomic_DNA"/>
</dbReference>
<dbReference type="PATRIC" id="fig|1127696.3.peg.1374"/>
<feature type="transmembrane region" description="Helical" evidence="9">
    <location>
        <begin position="181"/>
        <end position="199"/>
    </location>
</feature>
<keyword evidence="5 9" id="KW-0472">Membrane</keyword>
<evidence type="ECO:0000256" key="7">
    <source>
        <dbReference type="PIRSR" id="PIRSR005091-2"/>
    </source>
</evidence>
<feature type="transmembrane region" description="Helical" evidence="9">
    <location>
        <begin position="20"/>
        <end position="41"/>
    </location>
</feature>
<evidence type="ECO:0000256" key="3">
    <source>
        <dbReference type="ARBA" id="ARBA00022692"/>
    </source>
</evidence>
<sequence length="653" mass="73732">MEEISQKKSFTPLIAQCRLLLLRLLLAMAVYTLCRSIFYLYNKDLLDIASGQDLLLIFIGGLRFDLSAVLYSSLLLTALSLAPVGVAYSKGYQRVLTILFRVITSLSIILNLGDTVYYRFTLKRTTLAIFEEFQAENPLNFLRFFFDYWGVTLLGIALIIGFILVERLLPRPKDRPKGRVLPTYLISTALLLGSIYFSIVGGRGGFTRETRPITLSNATLYIKQPQQRALVLNTPFCLIRTIGKTSLPEYTFMPYSESVKYFDPIYTPGHTPLSGKFKGRNVVFIIWESFAREWVGGLNKDVEGYTGFTPFIDSLMSKSFVFENGYSNGQKSIDAMPSIFTSIIKPSAPFVLSIYSGNKIPALPARLDSMGYSTAFFHGAPNGSMGFDAFVMQAGIKKYYGKTEYNNNDDYDGTWGIWDEKFLQYVAKELGKLPQPFFAAEFTLSSHHPFRVPKEYEGKFPKGTHPMHQVIGYTDMALRRFFETASKQPWYNNTLFVIVADHAVGGVLDKYKTSVGSVRIPILFFDPRGELVGSEANSVASQADLYPTILDLVGDTKPMIAFSSSLFDASRPRFTVCNLDGLYQMIEGDWVLHFDGEHVTGLYNLRTDPMQTTDLKAQPNTPLPTMLLRLKAYLQEYTHRMRENRLTSLEPSK</sequence>
<dbReference type="HOGENOM" id="CLU_014653_3_1_10"/>
<dbReference type="RefSeq" id="WP_005467634.1">
    <property type="nucleotide sequence ID" value="NZ_KB291032.1"/>
</dbReference>
<evidence type="ECO:0000259" key="10">
    <source>
        <dbReference type="Pfam" id="PF00884"/>
    </source>
</evidence>
<dbReference type="PANTHER" id="PTHR47371">
    <property type="entry name" value="LIPOTEICHOIC ACID SYNTHASE"/>
    <property type="match status" value="1"/>
</dbReference>